<proteinExistence type="predicted"/>
<dbReference type="PANTHER" id="PTHR46599">
    <property type="entry name" value="PIGGYBAC TRANSPOSABLE ELEMENT-DERIVED PROTEIN 4"/>
    <property type="match status" value="1"/>
</dbReference>
<name>A0A0V1EAV5_TRIPS</name>
<keyword evidence="1" id="KW-0812">Transmembrane</keyword>
<comment type="caution">
    <text evidence="3">The sequence shown here is derived from an EMBL/GenBank/DDBJ whole genome shotgun (WGS) entry which is preliminary data.</text>
</comment>
<dbReference type="EMBL" id="JYDS01000376">
    <property type="protein sequence ID" value="KRZ09659.1"/>
    <property type="molecule type" value="Genomic_DNA"/>
</dbReference>
<feature type="transmembrane region" description="Helical" evidence="1">
    <location>
        <begin position="7"/>
        <end position="26"/>
    </location>
</feature>
<evidence type="ECO:0000259" key="2">
    <source>
        <dbReference type="Pfam" id="PF13843"/>
    </source>
</evidence>
<accession>A0A0V1EAV5</accession>
<organism evidence="3 5">
    <name type="scientific">Trichinella pseudospiralis</name>
    <name type="common">Parasitic roundworm</name>
    <dbReference type="NCBI Taxonomy" id="6337"/>
    <lineage>
        <taxon>Eukaryota</taxon>
        <taxon>Metazoa</taxon>
        <taxon>Ecdysozoa</taxon>
        <taxon>Nematoda</taxon>
        <taxon>Enoplea</taxon>
        <taxon>Dorylaimia</taxon>
        <taxon>Trichinellida</taxon>
        <taxon>Trichinellidae</taxon>
        <taxon>Trichinella</taxon>
    </lineage>
</organism>
<reference evidence="5 6" key="1">
    <citation type="submission" date="2015-01" db="EMBL/GenBank/DDBJ databases">
        <title>Evolution of Trichinella species and genotypes.</title>
        <authorList>
            <person name="Korhonen P.K."/>
            <person name="Edoardo P."/>
            <person name="Giuseppe L.R."/>
            <person name="Gasser R.B."/>
        </authorList>
    </citation>
    <scope>NUCLEOTIDE SEQUENCE [LARGE SCALE GENOMIC DNA]</scope>
    <source>
        <strain evidence="3">ISS13</strain>
        <strain evidence="4">ISS588</strain>
    </source>
</reference>
<keyword evidence="1" id="KW-1133">Transmembrane helix</keyword>
<dbReference type="Pfam" id="PF13843">
    <property type="entry name" value="DDE_Tnp_1_7"/>
    <property type="match status" value="1"/>
</dbReference>
<evidence type="ECO:0000313" key="5">
    <source>
        <dbReference type="Proteomes" id="UP000054632"/>
    </source>
</evidence>
<dbReference type="AlphaFoldDB" id="A0A0V1EAV5"/>
<keyword evidence="1" id="KW-0472">Membrane</keyword>
<feature type="domain" description="PiggyBac transposable element-derived protein" evidence="2">
    <location>
        <begin position="24"/>
        <end position="118"/>
    </location>
</feature>
<evidence type="ECO:0000313" key="6">
    <source>
        <dbReference type="Proteomes" id="UP000054805"/>
    </source>
</evidence>
<dbReference type="EMBL" id="JYDR01000068">
    <property type="protein sequence ID" value="KRY70764.1"/>
    <property type="molecule type" value="Genomic_DNA"/>
</dbReference>
<evidence type="ECO:0000256" key="1">
    <source>
        <dbReference type="SAM" id="Phobius"/>
    </source>
</evidence>
<protein>
    <submittedName>
        <fullName evidence="3">PiggyBac transposable element-derived protein 4</fullName>
    </submittedName>
</protein>
<sequence length="122" mass="14232">MCHTERCVWMSIICHSVVTALFLLIYMKSKLYKYGVKMWMLCDVRTGYTLCVHIYTGKIGQKPKREQGKRVVLDLARDLGPVYGINIDHYFMSLNVARALLVQRKTLLGTIRPRRKKVLKEL</sequence>
<evidence type="ECO:0000313" key="4">
    <source>
        <dbReference type="EMBL" id="KRZ09659.1"/>
    </source>
</evidence>
<evidence type="ECO:0000313" key="3">
    <source>
        <dbReference type="EMBL" id="KRY70764.1"/>
    </source>
</evidence>
<keyword evidence="6" id="KW-1185">Reference proteome</keyword>
<dbReference type="Proteomes" id="UP000054805">
    <property type="component" value="Unassembled WGS sequence"/>
</dbReference>
<gene>
    <name evidence="3" type="primary">PGBD4</name>
    <name evidence="3" type="ORF">T4A_12799</name>
    <name evidence="4" type="ORF">T4B_12971</name>
</gene>
<dbReference type="Proteomes" id="UP000054632">
    <property type="component" value="Unassembled WGS sequence"/>
</dbReference>
<dbReference type="PANTHER" id="PTHR46599:SF3">
    <property type="entry name" value="PIGGYBAC TRANSPOSABLE ELEMENT-DERIVED PROTEIN 4"/>
    <property type="match status" value="1"/>
</dbReference>
<dbReference type="InterPro" id="IPR029526">
    <property type="entry name" value="PGBD"/>
</dbReference>